<accession>A0ABD2XNH3</accession>
<dbReference type="PANTHER" id="PTHR24118">
    <property type="entry name" value="POTE ANKYRIN DOMAIN"/>
    <property type="match status" value="1"/>
</dbReference>
<dbReference type="InterPro" id="IPR036770">
    <property type="entry name" value="Ankyrin_rpt-contain_sf"/>
</dbReference>
<dbReference type="Gene3D" id="1.25.40.20">
    <property type="entry name" value="Ankyrin repeat-containing domain"/>
    <property type="match status" value="2"/>
</dbReference>
<evidence type="ECO:0000313" key="2">
    <source>
        <dbReference type="EMBL" id="KAL3407031.1"/>
    </source>
</evidence>
<evidence type="ECO:0000313" key="3">
    <source>
        <dbReference type="Proteomes" id="UP001627154"/>
    </source>
</evidence>
<dbReference type="PROSITE" id="PS50088">
    <property type="entry name" value="ANK_REPEAT"/>
    <property type="match status" value="4"/>
</dbReference>
<organism evidence="2 3">
    <name type="scientific">Trichogramma kaykai</name>
    <dbReference type="NCBI Taxonomy" id="54128"/>
    <lineage>
        <taxon>Eukaryota</taxon>
        <taxon>Metazoa</taxon>
        <taxon>Ecdysozoa</taxon>
        <taxon>Arthropoda</taxon>
        <taxon>Hexapoda</taxon>
        <taxon>Insecta</taxon>
        <taxon>Pterygota</taxon>
        <taxon>Neoptera</taxon>
        <taxon>Endopterygota</taxon>
        <taxon>Hymenoptera</taxon>
        <taxon>Apocrita</taxon>
        <taxon>Proctotrupomorpha</taxon>
        <taxon>Chalcidoidea</taxon>
        <taxon>Trichogrammatidae</taxon>
        <taxon>Trichogramma</taxon>
    </lineage>
</organism>
<dbReference type="PANTHER" id="PTHR24118:SF99">
    <property type="entry name" value="POTE ANKYRIN DOMAIN FAMILY MEMBER 3C-RELATED"/>
    <property type="match status" value="1"/>
</dbReference>
<dbReference type="InterPro" id="IPR002110">
    <property type="entry name" value="Ankyrin_rpt"/>
</dbReference>
<sequence length="614" mass="72020">MEKLKSLREKVNWDNREEREDFLFEFNIWFNDWRGRPPNVLDIFRREEIERLLSDAMQFWGEGRDFQRDLVIEFVARGGYRHEPELDHDGEPLLRRTTAIHHAARQKHYAHVRKLFDRIYDGLDLNYVDYVGFTHFHAFCLSGCRDLVERFLELGQDPNCLVLETGESPLHLALIRRHGQVMESLLRRGADPNSTGNYGLTALHIICMRDDDDDDDESSMIFETFFKVNDELNQMVQVDAQDKFGRTSLHVALTLRRRRVFESLLRRGADPNIPNLANGSTVLHLLCKGRDNDADWLKILFEIRNEQHRLVQVDARDNLGNTALHYAVSSENNKKIVQVLLENLNPNATDVEGLTPLLRICKRKYDDDLVQLLFKTYDEKHQLVEVDIRDELGRTSLQWAVANILPDVVNTLLDRGADVSSFVFPTEDYFAEGLKPRFDDTVHTFKLRLGSGVLIIVEHLEKRGYEFTPSDALTIMKFFAKYGLLQKWTEIDYNFYEYARYDSTRTSLMVIPNLSFHDLIWLRLEDAEKLLTYTDYFKFSRTHDQWYLPIELTQVCAVHLCEKLSRGFFRRWAVYPFWDLIHKRLPLEICEMIIEHLTNEDLYNICLVAGGQSS</sequence>
<feature type="repeat" description="ANK" evidence="1">
    <location>
        <begin position="165"/>
        <end position="197"/>
    </location>
</feature>
<dbReference type="Pfam" id="PF12796">
    <property type="entry name" value="Ank_2"/>
    <property type="match status" value="2"/>
</dbReference>
<proteinExistence type="predicted"/>
<comment type="caution">
    <text evidence="2">The sequence shown here is derived from an EMBL/GenBank/DDBJ whole genome shotgun (WGS) entry which is preliminary data.</text>
</comment>
<dbReference type="SMART" id="SM00248">
    <property type="entry name" value="ANK"/>
    <property type="match status" value="9"/>
</dbReference>
<dbReference type="PROSITE" id="PS50297">
    <property type="entry name" value="ANK_REP_REGION"/>
    <property type="match status" value="4"/>
</dbReference>
<protein>
    <submittedName>
        <fullName evidence="2">Uncharacterized protein</fullName>
    </submittedName>
</protein>
<dbReference type="AlphaFoldDB" id="A0ABD2XNH3"/>
<dbReference type="Proteomes" id="UP001627154">
    <property type="component" value="Unassembled WGS sequence"/>
</dbReference>
<feature type="repeat" description="ANK" evidence="1">
    <location>
        <begin position="319"/>
        <end position="343"/>
    </location>
</feature>
<keyword evidence="3" id="KW-1185">Reference proteome</keyword>
<name>A0ABD2XNH3_9HYME</name>
<evidence type="ECO:0000256" key="1">
    <source>
        <dbReference type="PROSITE-ProRule" id="PRU00023"/>
    </source>
</evidence>
<reference evidence="2 3" key="1">
    <citation type="journal article" date="2024" name="bioRxiv">
        <title>A reference genome for Trichogramma kaykai: A tiny desert-dwelling parasitoid wasp with competing sex-ratio distorters.</title>
        <authorList>
            <person name="Culotta J."/>
            <person name="Lindsey A.R."/>
        </authorList>
    </citation>
    <scope>NUCLEOTIDE SEQUENCE [LARGE SCALE GENOMIC DNA]</scope>
    <source>
        <strain evidence="2 3">KSX58</strain>
    </source>
</reference>
<feature type="repeat" description="ANK" evidence="1">
    <location>
        <begin position="244"/>
        <end position="276"/>
    </location>
</feature>
<gene>
    <name evidence="2" type="ORF">TKK_001109</name>
</gene>
<feature type="repeat" description="ANK" evidence="1">
    <location>
        <begin position="392"/>
        <end position="420"/>
    </location>
</feature>
<dbReference type="EMBL" id="JBJJXI010000018">
    <property type="protein sequence ID" value="KAL3407031.1"/>
    <property type="molecule type" value="Genomic_DNA"/>
</dbReference>
<keyword evidence="1" id="KW-0040">ANK repeat</keyword>
<dbReference type="SUPFAM" id="SSF48403">
    <property type="entry name" value="Ankyrin repeat"/>
    <property type="match status" value="2"/>
</dbReference>